<reference evidence="8 9" key="1">
    <citation type="submission" date="2020-08" db="EMBL/GenBank/DDBJ databases">
        <title>Genomic Encyclopedia of Type Strains, Phase IV (KMG-IV): sequencing the most valuable type-strain genomes for metagenomic binning, comparative biology and taxonomic classification.</title>
        <authorList>
            <person name="Goeker M."/>
        </authorList>
    </citation>
    <scope>NUCLEOTIDE SEQUENCE [LARGE SCALE GENOMIC DNA]</scope>
    <source>
        <strain evidence="8 9">DSM 102238</strain>
    </source>
</reference>
<sequence>MWKDRVLTAAVPMIWGSTYIVTTEMLQPGYPLTVAMLRALPAGLILLLVVRRLPPAEWLVRIVILGGLNFTLFWAALFVAAYRLPGGLAATLGASQPLIVLFLARSMLGTRLQTSALVAALAGIVGVALLILGQQTDLDPIGVAAALTGAISMGAGTVLTRKWQPPVSALTFAAWQLTAGGLLLLPIALFFEPGFPMPSTLNLAGLVWLGLIGAALTYFYWFRGIARLGPAAVAAFGFLSPLTAVLLGWAVLGQALSLTQILGATIVILSVWLAQRAGRHELVSSAHQAARA</sequence>
<feature type="transmembrane region" description="Helical" evidence="6">
    <location>
        <begin position="32"/>
        <end position="50"/>
    </location>
</feature>
<feature type="transmembrane region" description="Helical" evidence="6">
    <location>
        <begin position="116"/>
        <end position="135"/>
    </location>
</feature>
<evidence type="ECO:0000256" key="1">
    <source>
        <dbReference type="ARBA" id="ARBA00004141"/>
    </source>
</evidence>
<evidence type="ECO:0000256" key="3">
    <source>
        <dbReference type="ARBA" id="ARBA00022692"/>
    </source>
</evidence>
<dbReference type="PANTHER" id="PTHR32322">
    <property type="entry name" value="INNER MEMBRANE TRANSPORTER"/>
    <property type="match status" value="1"/>
</dbReference>
<evidence type="ECO:0000256" key="4">
    <source>
        <dbReference type="ARBA" id="ARBA00022989"/>
    </source>
</evidence>
<feature type="transmembrane region" description="Helical" evidence="6">
    <location>
        <begin position="62"/>
        <end position="82"/>
    </location>
</feature>
<gene>
    <name evidence="8" type="ORF">GGR04_004206</name>
</gene>
<dbReference type="PANTHER" id="PTHR32322:SF2">
    <property type="entry name" value="EAMA DOMAIN-CONTAINING PROTEIN"/>
    <property type="match status" value="1"/>
</dbReference>
<comment type="subcellular location">
    <subcellularLocation>
        <location evidence="1">Membrane</location>
        <topology evidence="1">Multi-pass membrane protein</topology>
    </subcellularLocation>
</comment>
<organism evidence="8 9">
    <name type="scientific">Aureimonas pseudogalii</name>
    <dbReference type="NCBI Taxonomy" id="1744844"/>
    <lineage>
        <taxon>Bacteria</taxon>
        <taxon>Pseudomonadati</taxon>
        <taxon>Pseudomonadota</taxon>
        <taxon>Alphaproteobacteria</taxon>
        <taxon>Hyphomicrobiales</taxon>
        <taxon>Aurantimonadaceae</taxon>
        <taxon>Aureimonas</taxon>
    </lineage>
</organism>
<feature type="domain" description="EamA" evidence="7">
    <location>
        <begin position="9"/>
        <end position="131"/>
    </location>
</feature>
<dbReference type="Pfam" id="PF00892">
    <property type="entry name" value="EamA"/>
    <property type="match status" value="2"/>
</dbReference>
<dbReference type="EMBL" id="JACIEK010000018">
    <property type="protein sequence ID" value="MBB4000329.1"/>
    <property type="molecule type" value="Genomic_DNA"/>
</dbReference>
<comment type="similarity">
    <text evidence="2">Belongs to the EamA transporter family.</text>
</comment>
<evidence type="ECO:0000313" key="8">
    <source>
        <dbReference type="EMBL" id="MBB4000329.1"/>
    </source>
</evidence>
<dbReference type="InterPro" id="IPR000620">
    <property type="entry name" value="EamA_dom"/>
</dbReference>
<dbReference type="InterPro" id="IPR050638">
    <property type="entry name" value="AA-Vitamin_Transporters"/>
</dbReference>
<feature type="transmembrane region" description="Helical" evidence="6">
    <location>
        <begin position="141"/>
        <end position="160"/>
    </location>
</feature>
<keyword evidence="5 6" id="KW-0472">Membrane</keyword>
<feature type="domain" description="EamA" evidence="7">
    <location>
        <begin position="141"/>
        <end position="273"/>
    </location>
</feature>
<evidence type="ECO:0000313" key="9">
    <source>
        <dbReference type="Proteomes" id="UP000542776"/>
    </source>
</evidence>
<evidence type="ECO:0000256" key="5">
    <source>
        <dbReference type="ARBA" id="ARBA00023136"/>
    </source>
</evidence>
<evidence type="ECO:0000256" key="6">
    <source>
        <dbReference type="SAM" id="Phobius"/>
    </source>
</evidence>
<dbReference type="Proteomes" id="UP000542776">
    <property type="component" value="Unassembled WGS sequence"/>
</dbReference>
<comment type="caution">
    <text evidence="8">The sequence shown here is derived from an EMBL/GenBank/DDBJ whole genome shotgun (WGS) entry which is preliminary data.</text>
</comment>
<feature type="transmembrane region" description="Helical" evidence="6">
    <location>
        <begin position="228"/>
        <end position="249"/>
    </location>
</feature>
<proteinExistence type="inferred from homology"/>
<accession>A0A7W6H808</accession>
<keyword evidence="4 6" id="KW-1133">Transmembrane helix</keyword>
<keyword evidence="3 6" id="KW-0812">Transmembrane</keyword>
<feature type="transmembrane region" description="Helical" evidence="6">
    <location>
        <begin position="88"/>
        <end position="104"/>
    </location>
</feature>
<dbReference type="AlphaFoldDB" id="A0A7W6H808"/>
<dbReference type="SUPFAM" id="SSF103481">
    <property type="entry name" value="Multidrug resistance efflux transporter EmrE"/>
    <property type="match status" value="2"/>
</dbReference>
<name>A0A7W6H808_9HYPH</name>
<keyword evidence="9" id="KW-1185">Reference proteome</keyword>
<protein>
    <submittedName>
        <fullName evidence="8">Putative blue pigment (Indigoidine) exporter</fullName>
    </submittedName>
</protein>
<evidence type="ECO:0000256" key="2">
    <source>
        <dbReference type="ARBA" id="ARBA00007362"/>
    </source>
</evidence>
<evidence type="ECO:0000259" key="7">
    <source>
        <dbReference type="Pfam" id="PF00892"/>
    </source>
</evidence>
<dbReference type="GO" id="GO:0016020">
    <property type="term" value="C:membrane"/>
    <property type="evidence" value="ECO:0007669"/>
    <property type="project" value="UniProtKB-SubCell"/>
</dbReference>
<feature type="transmembrane region" description="Helical" evidence="6">
    <location>
        <begin position="255"/>
        <end position="274"/>
    </location>
</feature>
<feature type="transmembrane region" description="Helical" evidence="6">
    <location>
        <begin position="203"/>
        <end position="221"/>
    </location>
</feature>
<feature type="transmembrane region" description="Helical" evidence="6">
    <location>
        <begin position="172"/>
        <end position="191"/>
    </location>
</feature>
<dbReference type="InterPro" id="IPR037185">
    <property type="entry name" value="EmrE-like"/>
</dbReference>